<organism evidence="10 11">
    <name type="scientific">Saccharospirillum salsuginis</name>
    <dbReference type="NCBI Taxonomy" id="418750"/>
    <lineage>
        <taxon>Bacteria</taxon>
        <taxon>Pseudomonadati</taxon>
        <taxon>Pseudomonadota</taxon>
        <taxon>Gammaproteobacteria</taxon>
        <taxon>Oceanospirillales</taxon>
        <taxon>Saccharospirillaceae</taxon>
        <taxon>Saccharospirillum</taxon>
    </lineage>
</organism>
<dbReference type="EC" id="2.7.13.3" evidence="3"/>
<dbReference type="InterPro" id="IPR005467">
    <property type="entry name" value="His_kinase_dom"/>
</dbReference>
<dbReference type="Gene3D" id="1.10.287.130">
    <property type="match status" value="1"/>
</dbReference>
<comment type="subcellular location">
    <subcellularLocation>
        <location evidence="2">Membrane</location>
    </subcellularLocation>
</comment>
<evidence type="ECO:0000256" key="4">
    <source>
        <dbReference type="ARBA" id="ARBA00022553"/>
    </source>
</evidence>
<gene>
    <name evidence="10" type="ORF">GCM10007392_01530</name>
</gene>
<reference evidence="10" key="2">
    <citation type="submission" date="2020-09" db="EMBL/GenBank/DDBJ databases">
        <authorList>
            <person name="Sun Q."/>
            <person name="Kim S."/>
        </authorList>
    </citation>
    <scope>NUCLEOTIDE SEQUENCE</scope>
    <source>
        <strain evidence="10">KCTC 22169</strain>
    </source>
</reference>
<comment type="caution">
    <text evidence="10">The sequence shown here is derived from an EMBL/GenBank/DDBJ whole genome shotgun (WGS) entry which is preliminary data.</text>
</comment>
<accession>A0A918JZX2</accession>
<keyword evidence="11" id="KW-1185">Reference proteome</keyword>
<dbReference type="GO" id="GO:0007234">
    <property type="term" value="P:osmosensory signaling via phosphorelay pathway"/>
    <property type="evidence" value="ECO:0007669"/>
    <property type="project" value="TreeGrafter"/>
</dbReference>
<dbReference type="GO" id="GO:0000156">
    <property type="term" value="F:phosphorelay response regulator activity"/>
    <property type="evidence" value="ECO:0007669"/>
    <property type="project" value="TreeGrafter"/>
</dbReference>
<comment type="catalytic activity">
    <reaction evidence="1">
        <text>ATP + protein L-histidine = ADP + protein N-phospho-L-histidine.</text>
        <dbReference type="EC" id="2.7.13.3"/>
    </reaction>
</comment>
<evidence type="ECO:0000313" key="11">
    <source>
        <dbReference type="Proteomes" id="UP000626148"/>
    </source>
</evidence>
<sequence>MSIKWKITVLFLLLAGTPLFIGWIFKSQYESLVQRNALARLEAVASNLEERMDLVHQLNQERLAGITSRTQLRLSLSRYLEAEEPGAMQMMRLIIGDALSSIPTFQRIDILATDGEPILTTGDDIEPLIRARVRDAGQQNYRHAELRETPDGEWKLLMMGPLNLNDDVIGVAVLHSDITDILAQADRDAYLKNSGAVLLAVRGEDGSPRLVRAPVATEQAARDTPNSVLPFVDAVQAKENTYTDISDYRGVPVLAATRYAEPLGLGMVVKIDRDEVFGPLQVLQQRQLWLTVAALIPLFALAYWIAWSVYRPVKRLVEGTGIVGAGDLGYRTNSTARDEIGDLARAFDAMLDRLNKANKNLVASRNDLEHFTHIAAHDLREPLRQNRSLLDLFILAVQHNDREKTQTLSDHLFANTDKMLHMIDDFRLLTKIGYRELSRETANPKTLIDSVVSELDGQLRAREVDIRFDPHPDDVRLYRSLVTLLYTNLVQNALDHTLGDGFQLHFTAQPSQAGWVFGVRNTQSSIRPDDQTRIFQMFRTGKHETGTGVGLSICKKVVDRHQGRIWVESGPDVTWFQFTLEGA</sequence>
<evidence type="ECO:0000256" key="3">
    <source>
        <dbReference type="ARBA" id="ARBA00012438"/>
    </source>
</evidence>
<keyword evidence="7" id="KW-0812">Transmembrane</keyword>
<evidence type="ECO:0000313" key="10">
    <source>
        <dbReference type="EMBL" id="GGX38954.1"/>
    </source>
</evidence>
<evidence type="ECO:0000259" key="9">
    <source>
        <dbReference type="PROSITE" id="PS50885"/>
    </source>
</evidence>
<dbReference type="GO" id="GO:0000155">
    <property type="term" value="F:phosphorelay sensor kinase activity"/>
    <property type="evidence" value="ECO:0007669"/>
    <property type="project" value="InterPro"/>
</dbReference>
<dbReference type="Pfam" id="PF02518">
    <property type="entry name" value="HATPase_c"/>
    <property type="match status" value="1"/>
</dbReference>
<keyword evidence="7" id="KW-1133">Transmembrane helix</keyword>
<evidence type="ECO:0000256" key="1">
    <source>
        <dbReference type="ARBA" id="ARBA00000085"/>
    </source>
</evidence>
<dbReference type="PANTHER" id="PTHR42878">
    <property type="entry name" value="TWO-COMPONENT HISTIDINE KINASE"/>
    <property type="match status" value="1"/>
</dbReference>
<keyword evidence="7" id="KW-0472">Membrane</keyword>
<reference evidence="10" key="1">
    <citation type="journal article" date="2014" name="Int. J. Syst. Evol. Microbiol.">
        <title>Complete genome sequence of Corynebacterium casei LMG S-19264T (=DSM 44701T), isolated from a smear-ripened cheese.</title>
        <authorList>
            <consortium name="US DOE Joint Genome Institute (JGI-PGF)"/>
            <person name="Walter F."/>
            <person name="Albersmeier A."/>
            <person name="Kalinowski J."/>
            <person name="Ruckert C."/>
        </authorList>
    </citation>
    <scope>NUCLEOTIDE SEQUENCE</scope>
    <source>
        <strain evidence="10">KCTC 22169</strain>
    </source>
</reference>
<dbReference type="InterPro" id="IPR050351">
    <property type="entry name" value="BphY/WalK/GraS-like"/>
</dbReference>
<evidence type="ECO:0000256" key="2">
    <source>
        <dbReference type="ARBA" id="ARBA00004370"/>
    </source>
</evidence>
<dbReference type="InterPro" id="IPR036890">
    <property type="entry name" value="HATPase_C_sf"/>
</dbReference>
<dbReference type="GO" id="GO:0016020">
    <property type="term" value="C:membrane"/>
    <property type="evidence" value="ECO:0007669"/>
    <property type="project" value="UniProtKB-SubCell"/>
</dbReference>
<dbReference type="EMBL" id="BMXR01000001">
    <property type="protein sequence ID" value="GGX38954.1"/>
    <property type="molecule type" value="Genomic_DNA"/>
</dbReference>
<keyword evidence="4" id="KW-0597">Phosphoprotein</keyword>
<protein>
    <recommendedName>
        <fullName evidence="3">histidine kinase</fullName>
        <ecNumber evidence="3">2.7.13.3</ecNumber>
    </recommendedName>
</protein>
<dbReference type="PANTHER" id="PTHR42878:SF14">
    <property type="entry name" value="OSMOLARITY TWO-COMPONENT SYSTEM PROTEIN SSK1"/>
    <property type="match status" value="1"/>
</dbReference>
<dbReference type="PROSITE" id="PS50109">
    <property type="entry name" value="HIS_KIN"/>
    <property type="match status" value="1"/>
</dbReference>
<dbReference type="CDD" id="cd06225">
    <property type="entry name" value="HAMP"/>
    <property type="match status" value="1"/>
</dbReference>
<feature type="transmembrane region" description="Helical" evidence="7">
    <location>
        <begin position="288"/>
        <end position="306"/>
    </location>
</feature>
<dbReference type="InterPro" id="IPR036097">
    <property type="entry name" value="HisK_dim/P_sf"/>
</dbReference>
<dbReference type="SMART" id="SM00304">
    <property type="entry name" value="HAMP"/>
    <property type="match status" value="1"/>
</dbReference>
<dbReference type="SUPFAM" id="SSF158472">
    <property type="entry name" value="HAMP domain-like"/>
    <property type="match status" value="1"/>
</dbReference>
<dbReference type="SMART" id="SM00387">
    <property type="entry name" value="HATPase_c"/>
    <property type="match status" value="1"/>
</dbReference>
<evidence type="ECO:0000256" key="6">
    <source>
        <dbReference type="ARBA" id="ARBA00022777"/>
    </source>
</evidence>
<dbReference type="SUPFAM" id="SSF47384">
    <property type="entry name" value="Homodimeric domain of signal transducing histidine kinase"/>
    <property type="match status" value="1"/>
</dbReference>
<dbReference type="Gene3D" id="3.30.565.10">
    <property type="entry name" value="Histidine kinase-like ATPase, C-terminal domain"/>
    <property type="match status" value="1"/>
</dbReference>
<evidence type="ECO:0000256" key="5">
    <source>
        <dbReference type="ARBA" id="ARBA00022679"/>
    </source>
</evidence>
<feature type="domain" description="Histidine kinase" evidence="8">
    <location>
        <begin position="374"/>
        <end position="583"/>
    </location>
</feature>
<dbReference type="PROSITE" id="PS50885">
    <property type="entry name" value="HAMP"/>
    <property type="match status" value="1"/>
</dbReference>
<evidence type="ECO:0000256" key="7">
    <source>
        <dbReference type="SAM" id="Phobius"/>
    </source>
</evidence>
<keyword evidence="6" id="KW-0418">Kinase</keyword>
<dbReference type="AlphaFoldDB" id="A0A918JZX2"/>
<name>A0A918JZX2_9GAMM</name>
<dbReference type="InterPro" id="IPR003660">
    <property type="entry name" value="HAMP_dom"/>
</dbReference>
<dbReference type="GO" id="GO:0030295">
    <property type="term" value="F:protein kinase activator activity"/>
    <property type="evidence" value="ECO:0007669"/>
    <property type="project" value="TreeGrafter"/>
</dbReference>
<dbReference type="Proteomes" id="UP000626148">
    <property type="component" value="Unassembled WGS sequence"/>
</dbReference>
<proteinExistence type="predicted"/>
<dbReference type="InterPro" id="IPR003594">
    <property type="entry name" value="HATPase_dom"/>
</dbReference>
<keyword evidence="5" id="KW-0808">Transferase</keyword>
<feature type="domain" description="HAMP" evidence="9">
    <location>
        <begin position="307"/>
        <end position="359"/>
    </location>
</feature>
<dbReference type="RefSeq" id="WP_189606588.1">
    <property type="nucleotide sequence ID" value="NZ_BMXR01000001.1"/>
</dbReference>
<dbReference type="SUPFAM" id="SSF55874">
    <property type="entry name" value="ATPase domain of HSP90 chaperone/DNA topoisomerase II/histidine kinase"/>
    <property type="match status" value="1"/>
</dbReference>
<dbReference type="Pfam" id="PF00672">
    <property type="entry name" value="HAMP"/>
    <property type="match status" value="1"/>
</dbReference>
<evidence type="ECO:0000259" key="8">
    <source>
        <dbReference type="PROSITE" id="PS50109"/>
    </source>
</evidence>
<dbReference type="Gene3D" id="6.10.340.10">
    <property type="match status" value="1"/>
</dbReference>